<feature type="compositionally biased region" description="Low complexity" evidence="1">
    <location>
        <begin position="1"/>
        <end position="16"/>
    </location>
</feature>
<proteinExistence type="predicted"/>
<evidence type="ECO:0000313" key="2">
    <source>
        <dbReference type="EMBL" id="MFC3690507.1"/>
    </source>
</evidence>
<gene>
    <name evidence="2" type="ORF">ACFOLH_19335</name>
</gene>
<dbReference type="EMBL" id="JBHRWW010000027">
    <property type="protein sequence ID" value="MFC3690507.1"/>
    <property type="molecule type" value="Genomic_DNA"/>
</dbReference>
<organism evidence="2 3">
    <name type="scientific">Aquipuribacter hungaricus</name>
    <dbReference type="NCBI Taxonomy" id="545624"/>
    <lineage>
        <taxon>Bacteria</taxon>
        <taxon>Bacillati</taxon>
        <taxon>Actinomycetota</taxon>
        <taxon>Actinomycetes</taxon>
        <taxon>Micrococcales</taxon>
        <taxon>Intrasporangiaceae</taxon>
        <taxon>Aquipuribacter</taxon>
    </lineage>
</organism>
<evidence type="ECO:0008006" key="4">
    <source>
        <dbReference type="Google" id="ProtNLM"/>
    </source>
</evidence>
<feature type="compositionally biased region" description="Gly residues" evidence="1">
    <location>
        <begin position="17"/>
        <end position="31"/>
    </location>
</feature>
<sequence>MSTPPTTSSSTSSAGNGSAGIGSAGNGSGSGRHGRGDTFTHAWHTVGHRISGLLHDPTPVTPDTLPLAVVAHAATVRLLTTVHHDLTDRGPRTATQARPHGAPAPLQLLEADPVTALGHALDRHPATPGAALSDVLTTNPPPGPARLWHDLARASTLAEHAWRDAEPTSRPRHDQAWSVMADVGALAESLALLDHDIARTATRLTRTGQQLLDTSPGVLSDRYGHAATAGLRAAGERTRLLAALGPLPDVGPLRHPVTTAHAPRYPAHVPAAQTATAELLDKARTISPADLTLLALAQAKLSQHAARLTSDPALAAAAHAHATVLAAVKPRALATLEPRSDQRPLQQSQALLAYLRGIHPTDPDASRVAAALARSQPDILEALHRTARAQLATGAWLVPDDRPRTSTHWMKHPATPDSQPDLVGRLVQARGTAHTLSHAAGPNPFPDADAVIAVATARQGLPPRHALHPPAFPNTTERPTAPSRITARATDLGR</sequence>
<feature type="region of interest" description="Disordered" evidence="1">
    <location>
        <begin position="1"/>
        <end position="39"/>
    </location>
</feature>
<dbReference type="RefSeq" id="WP_340291908.1">
    <property type="nucleotide sequence ID" value="NZ_JBBEOI010000053.1"/>
</dbReference>
<reference evidence="3" key="1">
    <citation type="journal article" date="2019" name="Int. J. Syst. Evol. Microbiol.">
        <title>The Global Catalogue of Microorganisms (GCM) 10K type strain sequencing project: providing services to taxonomists for standard genome sequencing and annotation.</title>
        <authorList>
            <consortium name="The Broad Institute Genomics Platform"/>
            <consortium name="The Broad Institute Genome Sequencing Center for Infectious Disease"/>
            <person name="Wu L."/>
            <person name="Ma J."/>
        </authorList>
    </citation>
    <scope>NUCLEOTIDE SEQUENCE [LARGE SCALE GENOMIC DNA]</scope>
    <source>
        <strain evidence="3">NCAIM B.02333</strain>
    </source>
</reference>
<name>A0ABV7WNA4_9MICO</name>
<evidence type="ECO:0000313" key="3">
    <source>
        <dbReference type="Proteomes" id="UP001595685"/>
    </source>
</evidence>
<keyword evidence="3" id="KW-1185">Reference proteome</keyword>
<comment type="caution">
    <text evidence="2">The sequence shown here is derived from an EMBL/GenBank/DDBJ whole genome shotgun (WGS) entry which is preliminary data.</text>
</comment>
<feature type="region of interest" description="Disordered" evidence="1">
    <location>
        <begin position="462"/>
        <end position="494"/>
    </location>
</feature>
<protein>
    <recommendedName>
        <fullName evidence="4">DUF222 domain-containing protein</fullName>
    </recommendedName>
</protein>
<dbReference type="Proteomes" id="UP001595685">
    <property type="component" value="Unassembled WGS sequence"/>
</dbReference>
<accession>A0ABV7WNA4</accession>
<evidence type="ECO:0000256" key="1">
    <source>
        <dbReference type="SAM" id="MobiDB-lite"/>
    </source>
</evidence>